<dbReference type="Proteomes" id="UP000504607">
    <property type="component" value="Chromosome 12"/>
</dbReference>
<dbReference type="Pfam" id="PF07534">
    <property type="entry name" value="TLD"/>
    <property type="match status" value="1"/>
</dbReference>
<dbReference type="PANTHER" id="PTHR23354">
    <property type="entry name" value="NUCLEOLAR PROTEIN 7/ESTROGEN RECEPTOR COACTIVATOR-RELATED"/>
    <property type="match status" value="1"/>
</dbReference>
<dbReference type="OrthoDB" id="289228at2759"/>
<evidence type="ECO:0000313" key="3">
    <source>
        <dbReference type="Proteomes" id="UP000504607"/>
    </source>
</evidence>
<dbReference type="InParanoid" id="A0A6I9S728"/>
<reference evidence="4" key="1">
    <citation type="submission" date="2025-08" db="UniProtKB">
        <authorList>
            <consortium name="RefSeq"/>
        </authorList>
    </citation>
    <scope>IDENTIFICATION</scope>
</reference>
<dbReference type="SMART" id="SM00584">
    <property type="entry name" value="TLDc"/>
    <property type="match status" value="1"/>
</dbReference>
<evidence type="ECO:0000259" key="2">
    <source>
        <dbReference type="PROSITE" id="PS51886"/>
    </source>
</evidence>
<keyword evidence="3" id="KW-1185">Reference proteome</keyword>
<dbReference type="RefSeq" id="XP_010934531.1">
    <property type="nucleotide sequence ID" value="XM_010936229.3"/>
</dbReference>
<name>A0A6I9S728_ELAGV</name>
<sequence length="540" mass="59256">MGASSSTDHGSSSQDQQQEESLAASTGSLPTLRTAFSKLSNPNSSTIPLSSLQEAFSLKVANFASESPPVPEHFPQLVLNLGPSIASILFTAVDGTVRVDWVGFLKGFNRCCARMPVSSSLNLLYKIYATACGKAGIPCNFEFDSDADDGKVGGSFGSGELLMLLWMCWVMEQGSRISKMCKGEKDAVVLPNVIHLMLSAFVSCGVVEDDEKVWHCEVLGVDKSVSVQKLQSWVLTTAPGLANCLSKYVQEKFQACAASEDVMDSSNSSADNGCTSDTYDTYLLTRGRAWAISLIMRDRLSEEFLRASFLGIDSGNLLYRSSIHGKGLSRFWSNIEGYNGSLMILLSANSADASEGDSSTGRWVIGILTTQGFENKDAFFGTSGHLYAINPIFRVFSPSGKEKNFIYCHLHPTVRVYEPNPKPVGLAFGGSVGNERIFIDEDFARVTLRHHAVDKTYQHGSLIPSQGFLPVEAVVLEVEVWGFGGRTAKEQQDAYKKRETLFNEQRRKVDLKTFGGWEDSPEKMMMDMISDPNKVQREDR</sequence>
<dbReference type="AlphaFoldDB" id="A0A6I9S728"/>
<dbReference type="KEGG" id="egu:105054657"/>
<proteinExistence type="predicted"/>
<gene>
    <name evidence="4" type="primary">LOC105054657</name>
</gene>
<accession>A0A6I9S728</accession>
<dbReference type="FunCoup" id="A0A6I9S728">
    <property type="interactions" value="2187"/>
</dbReference>
<feature type="region of interest" description="Disordered" evidence="1">
    <location>
        <begin position="1"/>
        <end position="25"/>
    </location>
</feature>
<protein>
    <submittedName>
        <fullName evidence="4">Uncharacterized protein LOC105054657</fullName>
    </submittedName>
</protein>
<dbReference type="InterPro" id="IPR006571">
    <property type="entry name" value="TLDc_dom"/>
</dbReference>
<evidence type="ECO:0000256" key="1">
    <source>
        <dbReference type="SAM" id="MobiDB-lite"/>
    </source>
</evidence>
<dbReference type="GeneID" id="105054657"/>
<feature type="domain" description="TLDc" evidence="2">
    <location>
        <begin position="282"/>
        <end position="484"/>
    </location>
</feature>
<evidence type="ECO:0000313" key="4">
    <source>
        <dbReference type="RefSeq" id="XP_010934531.1"/>
    </source>
</evidence>
<organism evidence="3 4">
    <name type="scientific">Elaeis guineensis var. tenera</name>
    <name type="common">Oil palm</name>
    <dbReference type="NCBI Taxonomy" id="51953"/>
    <lineage>
        <taxon>Eukaryota</taxon>
        <taxon>Viridiplantae</taxon>
        <taxon>Streptophyta</taxon>
        <taxon>Embryophyta</taxon>
        <taxon>Tracheophyta</taxon>
        <taxon>Spermatophyta</taxon>
        <taxon>Magnoliopsida</taxon>
        <taxon>Liliopsida</taxon>
        <taxon>Arecaceae</taxon>
        <taxon>Arecoideae</taxon>
        <taxon>Cocoseae</taxon>
        <taxon>Elaeidinae</taxon>
        <taxon>Elaeis</taxon>
    </lineage>
</organism>
<dbReference type="PANTHER" id="PTHR23354:SF104">
    <property type="entry name" value="TLD-DOMAIN CONTAINING NUCLEOLAR PROTEIN"/>
    <property type="match status" value="1"/>
</dbReference>
<dbReference type="PROSITE" id="PS51886">
    <property type="entry name" value="TLDC"/>
    <property type="match status" value="1"/>
</dbReference>